<sequence>MKKLVAVTILCSLVCTTVLAQYTLDSSRRMSPGVWYYHYKTTSPARRICVMEISFSEPTVKLQAVRSGSVINADKETVPAMYAHHDNYRRHDVTAGINSDFFTSPGPEYNPRHMMIGDGEIMWDTMLNRTVFGITEDNIPFITKLDESYSVSAGGASYAIEHINRPGGTGQMVLYNRFTGGSTGTSSGCTEVRIVPVGGIGDWSANATISCRVLAKSTAGNMPFDSGQAVLWGTGAAKTFLDNINVNDVISLDLQVLSSPSGITNIKQLTGGWTRLVRDGANYSSASVADEGGAVPTSSEPRTAIGFNQAQDKVYFVVVDGRDPGVSEGMTLSTLADFMRYIGCYQALNLDGGGSSTMMGNDGLRNTPSDAAGPRPLASAMLAYLSSITLDLFETGVGHFDKNPTYSGTTVGVSSSSVVTNALTCHSGFQGLIVKLYDNASSSQDWIARVLSGSGVPANNVTFGATGTFSFYMKTSTANTNAKVRLWINDSDGLELSPQLAVDNDGQWHRYVWSLSDYNGTSVNGGNGVINSAAATLNAIEFSQPNTSATWFIFVDDVMVDPDGTLPAAMQAARSTNAQVALVAEKDPGAVVKKSLKVYPNPSDGNLFVEFKNNNISAFSLQVLDVAGRIILDKKYNGGSQHINLSQLSTGLYFIHVTAGEVDETFRILIK</sequence>
<feature type="signal peptide" evidence="1">
    <location>
        <begin position="1"/>
        <end position="20"/>
    </location>
</feature>
<dbReference type="AlphaFoldDB" id="A0A562SI52"/>
<dbReference type="Proteomes" id="UP000316778">
    <property type="component" value="Unassembled WGS sequence"/>
</dbReference>
<organism evidence="4 5">
    <name type="scientific">Chitinophaga japonensis</name>
    <name type="common">Flexibacter japonensis</name>
    <dbReference type="NCBI Taxonomy" id="104662"/>
    <lineage>
        <taxon>Bacteria</taxon>
        <taxon>Pseudomonadati</taxon>
        <taxon>Bacteroidota</taxon>
        <taxon>Chitinophagia</taxon>
        <taxon>Chitinophagales</taxon>
        <taxon>Chitinophagaceae</taxon>
        <taxon>Chitinophaga</taxon>
    </lineage>
</organism>
<evidence type="ECO:0000256" key="1">
    <source>
        <dbReference type="SAM" id="SignalP"/>
    </source>
</evidence>
<name>A0A562SI52_CHIJA</name>
<protein>
    <submittedName>
        <fullName evidence="4">Putative secreted protein (Por secretion system target)</fullName>
    </submittedName>
</protein>
<feature type="chain" id="PRO_5022221883" evidence="1">
    <location>
        <begin position="21"/>
        <end position="671"/>
    </location>
</feature>
<dbReference type="EMBL" id="VLLG01000008">
    <property type="protein sequence ID" value="TWI80971.1"/>
    <property type="molecule type" value="Genomic_DNA"/>
</dbReference>
<dbReference type="InterPro" id="IPR026444">
    <property type="entry name" value="Secre_tail"/>
</dbReference>
<accession>A0A562SI52</accession>
<evidence type="ECO:0000259" key="2">
    <source>
        <dbReference type="Pfam" id="PF09992"/>
    </source>
</evidence>
<dbReference type="PANTHER" id="PTHR40446:SF2">
    <property type="entry name" value="N-ACETYLGLUCOSAMINE-1-PHOSPHODIESTER ALPHA-N-ACETYLGLUCOSAMINIDASE"/>
    <property type="match status" value="1"/>
</dbReference>
<reference evidence="4 5" key="1">
    <citation type="journal article" date="2013" name="Stand. Genomic Sci.">
        <title>Genomic Encyclopedia of Type Strains, Phase I: The one thousand microbial genomes (KMG-I) project.</title>
        <authorList>
            <person name="Kyrpides N.C."/>
            <person name="Woyke T."/>
            <person name="Eisen J.A."/>
            <person name="Garrity G."/>
            <person name="Lilburn T.G."/>
            <person name="Beck B.J."/>
            <person name="Whitman W.B."/>
            <person name="Hugenholtz P."/>
            <person name="Klenk H.P."/>
        </authorList>
    </citation>
    <scope>NUCLEOTIDE SEQUENCE [LARGE SCALE GENOMIC DNA]</scope>
    <source>
        <strain evidence="4 5">DSM 13484</strain>
    </source>
</reference>
<dbReference type="Pfam" id="PF18962">
    <property type="entry name" value="Por_Secre_tail"/>
    <property type="match status" value="1"/>
</dbReference>
<keyword evidence="5" id="KW-1185">Reference proteome</keyword>
<keyword evidence="1" id="KW-0732">Signal</keyword>
<evidence type="ECO:0000259" key="3">
    <source>
        <dbReference type="Pfam" id="PF18962"/>
    </source>
</evidence>
<dbReference type="OrthoDB" id="9809781at2"/>
<evidence type="ECO:0000313" key="4">
    <source>
        <dbReference type="EMBL" id="TWI80971.1"/>
    </source>
</evidence>
<proteinExistence type="predicted"/>
<gene>
    <name evidence="4" type="ORF">LX66_5576</name>
</gene>
<dbReference type="PANTHER" id="PTHR40446">
    <property type="entry name" value="N-ACETYLGLUCOSAMINE-1-PHOSPHODIESTER ALPHA-N-ACETYLGLUCOSAMINIDASE"/>
    <property type="match status" value="1"/>
</dbReference>
<dbReference type="NCBIfam" id="TIGR04183">
    <property type="entry name" value="Por_Secre_tail"/>
    <property type="match status" value="1"/>
</dbReference>
<dbReference type="InterPro" id="IPR018711">
    <property type="entry name" value="NAGPA"/>
</dbReference>
<feature type="domain" description="Phosphodiester glycosidase" evidence="2">
    <location>
        <begin position="246"/>
        <end position="382"/>
    </location>
</feature>
<dbReference type="RefSeq" id="WP_145719554.1">
    <property type="nucleotide sequence ID" value="NZ_BAAAFY010000003.1"/>
</dbReference>
<comment type="caution">
    <text evidence="4">The sequence shown here is derived from an EMBL/GenBank/DDBJ whole genome shotgun (WGS) entry which is preliminary data.</text>
</comment>
<feature type="domain" description="Secretion system C-terminal sorting" evidence="3">
    <location>
        <begin position="598"/>
        <end position="665"/>
    </location>
</feature>
<evidence type="ECO:0000313" key="5">
    <source>
        <dbReference type="Proteomes" id="UP000316778"/>
    </source>
</evidence>
<dbReference type="Pfam" id="PF09992">
    <property type="entry name" value="NAGPA"/>
    <property type="match status" value="1"/>
</dbReference>